<evidence type="ECO:0000313" key="4">
    <source>
        <dbReference type="Proteomes" id="UP000580568"/>
    </source>
</evidence>
<dbReference type="FunFam" id="3.90.76.10:FF:000004">
    <property type="entry name" value="Peptide ABC transporter substrate-binding protein"/>
    <property type="match status" value="1"/>
</dbReference>
<dbReference type="Gene3D" id="3.90.76.10">
    <property type="entry name" value="Dipeptide-binding Protein, Domain 1"/>
    <property type="match status" value="1"/>
</dbReference>
<protein>
    <submittedName>
        <fullName evidence="3">Oligopeptide-binding protein AppA</fullName>
    </submittedName>
</protein>
<accession>A0A6V8SG61</accession>
<dbReference type="Pfam" id="PF00496">
    <property type="entry name" value="SBP_bac_5"/>
    <property type="match status" value="1"/>
</dbReference>
<keyword evidence="1" id="KW-0732">Signal</keyword>
<dbReference type="InterPro" id="IPR039424">
    <property type="entry name" value="SBP_5"/>
</dbReference>
<dbReference type="Gene3D" id="3.10.105.10">
    <property type="entry name" value="Dipeptide-binding Protein, Domain 3"/>
    <property type="match status" value="1"/>
</dbReference>
<dbReference type="InterPro" id="IPR030678">
    <property type="entry name" value="Peptide/Ni-bd"/>
</dbReference>
<sequence>MTLKKLSMIVTAITTAAFLLVGCGSGAKSTTNASGTATKSDTFVYGIDGDPGNSVNVITTSDRYGLMEIKALYSPLYMYNVDGINYFLAESMTQSADKLTYTAKLRKDVKWSDGVKFTADDVVFTYNEMLKEKNAGWAYSQLVFNGKPVKITKVDDYTVDFTLPEVSAPGMELLANIFIMPKHIYEGETNFENSTKNAKPVGTGPYKLEEYKAGQYVKMVRNDDYFLGKAKIQNVIFRVIPDANTAKLSLQKGEINALSVQSRDLDSLLKGNNLTPYKYDEGRIAYAVLNSNSPKLKDASVRQAIFYALNRTDLINAAFGSEEYAKKAYSFLPNENKFHTDNVEKYEFDQAKAKELLAKAGVSGLKLKLGYPGSNVPYQKEAAIIQQNLKAVGIDVELAAGEDAAISKQMKDKNSNYDMFLGGYIMGIDPDTFNSLFLSDSQWNYSHFVDKQIDDLFNAGRVETDEAKRKEIYNQIQQKLQTNAYFFPILENKRIVVMSSNLQGVDEAKLVPVYTFEDMSKLYYK</sequence>
<dbReference type="GO" id="GO:1904680">
    <property type="term" value="F:peptide transmembrane transporter activity"/>
    <property type="evidence" value="ECO:0007669"/>
    <property type="project" value="TreeGrafter"/>
</dbReference>
<dbReference type="PANTHER" id="PTHR30290:SF59">
    <property type="entry name" value="OLIGOPEPTIDE ABC TRANSPORTER,SUBSTRATE-BINDING PROTEIN"/>
    <property type="match status" value="1"/>
</dbReference>
<dbReference type="GO" id="GO:0015833">
    <property type="term" value="P:peptide transport"/>
    <property type="evidence" value="ECO:0007669"/>
    <property type="project" value="TreeGrafter"/>
</dbReference>
<dbReference type="Proteomes" id="UP000580568">
    <property type="component" value="Unassembled WGS sequence"/>
</dbReference>
<dbReference type="GO" id="GO:0042597">
    <property type="term" value="C:periplasmic space"/>
    <property type="evidence" value="ECO:0007669"/>
    <property type="project" value="UniProtKB-ARBA"/>
</dbReference>
<dbReference type="SUPFAM" id="SSF53850">
    <property type="entry name" value="Periplasmic binding protein-like II"/>
    <property type="match status" value="1"/>
</dbReference>
<dbReference type="GO" id="GO:0043190">
    <property type="term" value="C:ATP-binding cassette (ABC) transporter complex"/>
    <property type="evidence" value="ECO:0007669"/>
    <property type="project" value="InterPro"/>
</dbReference>
<gene>
    <name evidence="3" type="ORF">bsdtw1_01863</name>
</gene>
<dbReference type="AlphaFoldDB" id="A0A6V8SG61"/>
<feature type="chain" id="PRO_5027868470" evidence="1">
    <location>
        <begin position="28"/>
        <end position="525"/>
    </location>
</feature>
<dbReference type="Gene3D" id="3.40.190.10">
    <property type="entry name" value="Periplasmic binding protein-like II"/>
    <property type="match status" value="1"/>
</dbReference>
<feature type="signal peptide" evidence="1">
    <location>
        <begin position="1"/>
        <end position="27"/>
    </location>
</feature>
<dbReference type="PIRSF" id="PIRSF002741">
    <property type="entry name" value="MppA"/>
    <property type="match status" value="1"/>
</dbReference>
<name>A0A6V8SG61_9CLOT</name>
<dbReference type="PROSITE" id="PS51257">
    <property type="entry name" value="PROKAR_LIPOPROTEIN"/>
    <property type="match status" value="1"/>
</dbReference>
<dbReference type="CDD" id="cd00995">
    <property type="entry name" value="PBP2_NikA_DppA_OppA_like"/>
    <property type="match status" value="1"/>
</dbReference>
<evidence type="ECO:0000256" key="1">
    <source>
        <dbReference type="SAM" id="SignalP"/>
    </source>
</evidence>
<dbReference type="InterPro" id="IPR000914">
    <property type="entry name" value="SBP_5_dom"/>
</dbReference>
<reference evidence="3 4" key="1">
    <citation type="submission" date="2020-07" db="EMBL/GenBank/DDBJ databases">
        <title>A new beta-1,3-glucan-decomposing anaerobic bacterium isolated from anoxic soil subjected to biological soil disinfestation.</title>
        <authorList>
            <person name="Ueki A."/>
            <person name="Tonouchi A."/>
        </authorList>
    </citation>
    <scope>NUCLEOTIDE SEQUENCE [LARGE SCALE GENOMIC DNA]</scope>
    <source>
        <strain evidence="3 4">TW1</strain>
    </source>
</reference>
<evidence type="ECO:0000259" key="2">
    <source>
        <dbReference type="Pfam" id="PF00496"/>
    </source>
</evidence>
<dbReference type="PANTHER" id="PTHR30290">
    <property type="entry name" value="PERIPLASMIC BINDING COMPONENT OF ABC TRANSPORTER"/>
    <property type="match status" value="1"/>
</dbReference>
<evidence type="ECO:0000313" key="3">
    <source>
        <dbReference type="EMBL" id="GFP75771.1"/>
    </source>
</evidence>
<dbReference type="RefSeq" id="WP_183277244.1">
    <property type="nucleotide sequence ID" value="NZ_BLZR01000001.1"/>
</dbReference>
<organism evidence="3 4">
    <name type="scientific">Clostridium fungisolvens</name>
    <dbReference type="NCBI Taxonomy" id="1604897"/>
    <lineage>
        <taxon>Bacteria</taxon>
        <taxon>Bacillati</taxon>
        <taxon>Bacillota</taxon>
        <taxon>Clostridia</taxon>
        <taxon>Eubacteriales</taxon>
        <taxon>Clostridiaceae</taxon>
        <taxon>Clostridium</taxon>
    </lineage>
</organism>
<proteinExistence type="predicted"/>
<keyword evidence="4" id="KW-1185">Reference proteome</keyword>
<feature type="domain" description="Solute-binding protein family 5" evidence="2">
    <location>
        <begin position="87"/>
        <end position="444"/>
    </location>
</feature>
<dbReference type="EMBL" id="BLZR01000001">
    <property type="protein sequence ID" value="GFP75771.1"/>
    <property type="molecule type" value="Genomic_DNA"/>
</dbReference>
<comment type="caution">
    <text evidence="3">The sequence shown here is derived from an EMBL/GenBank/DDBJ whole genome shotgun (WGS) entry which is preliminary data.</text>
</comment>